<protein>
    <submittedName>
        <fullName evidence="4">Uncharacterized membrane protein</fullName>
    </submittedName>
</protein>
<evidence type="ECO:0000313" key="5">
    <source>
        <dbReference type="Proteomes" id="UP000199428"/>
    </source>
</evidence>
<dbReference type="PANTHER" id="PTHR37815">
    <property type="entry name" value="UPF0397 PROTEIN BC_2624-RELATED"/>
    <property type="match status" value="1"/>
</dbReference>
<proteinExistence type="predicted"/>
<dbReference type="Gene3D" id="1.10.1760.20">
    <property type="match status" value="1"/>
</dbReference>
<feature type="transmembrane region" description="Helical" evidence="3">
    <location>
        <begin position="12"/>
        <end position="29"/>
    </location>
</feature>
<gene>
    <name evidence="4" type="ORF">SAMN02910350_02891</name>
</gene>
<dbReference type="InterPro" id="IPR009825">
    <property type="entry name" value="ECF_substrate-spec-like"/>
</dbReference>
<dbReference type="AlphaFoldDB" id="A0A1G5S5F9"/>
<evidence type="ECO:0000256" key="3">
    <source>
        <dbReference type="SAM" id="Phobius"/>
    </source>
</evidence>
<dbReference type="RefSeq" id="WP_090164339.1">
    <property type="nucleotide sequence ID" value="NZ_FMWK01000023.1"/>
</dbReference>
<dbReference type="GO" id="GO:0016020">
    <property type="term" value="C:membrane"/>
    <property type="evidence" value="ECO:0007669"/>
    <property type="project" value="InterPro"/>
</dbReference>
<reference evidence="4 5" key="1">
    <citation type="submission" date="2016-10" db="EMBL/GenBank/DDBJ databases">
        <authorList>
            <person name="de Groot N.N."/>
        </authorList>
    </citation>
    <scope>NUCLEOTIDE SEQUENCE [LARGE SCALE GENOMIC DNA]</scope>
    <source>
        <strain evidence="4 5">DSM 10317</strain>
    </source>
</reference>
<keyword evidence="1 3" id="KW-0812">Transmembrane</keyword>
<evidence type="ECO:0000256" key="1">
    <source>
        <dbReference type="ARBA" id="ARBA00022692"/>
    </source>
</evidence>
<dbReference type="Pfam" id="PF07155">
    <property type="entry name" value="ECF-ribofla_trS"/>
    <property type="match status" value="1"/>
</dbReference>
<feature type="transmembrane region" description="Helical" evidence="3">
    <location>
        <begin position="83"/>
        <end position="100"/>
    </location>
</feature>
<organism evidence="4 5">
    <name type="scientific">Pseudobutyrivibrio xylanivorans</name>
    <dbReference type="NCBI Taxonomy" id="185007"/>
    <lineage>
        <taxon>Bacteria</taxon>
        <taxon>Bacillati</taxon>
        <taxon>Bacillota</taxon>
        <taxon>Clostridia</taxon>
        <taxon>Lachnospirales</taxon>
        <taxon>Lachnospiraceae</taxon>
        <taxon>Pseudobutyrivibrio</taxon>
    </lineage>
</organism>
<dbReference type="EMBL" id="FMWK01000023">
    <property type="protein sequence ID" value="SCZ81584.1"/>
    <property type="molecule type" value="Genomic_DNA"/>
</dbReference>
<sequence>MKSNNRYSQKDIVIEGMMIALVFIGTFYFKIPTAFGYTHLGDCMIILATCLLGTKRGAIAGALGAGLSDLVGGYTAWVIPTMVFKATWVIVMGLVAFKLLKNVKYNLLIGAVLGGLVHIALYTLIKVPMFGAVYAFATLFTLSLQTLSGIVLGNIIYGAIKNKVSYAFSR</sequence>
<feature type="transmembrane region" description="Helical" evidence="3">
    <location>
        <begin position="131"/>
        <end position="160"/>
    </location>
</feature>
<dbReference type="Proteomes" id="UP000199428">
    <property type="component" value="Unassembled WGS sequence"/>
</dbReference>
<evidence type="ECO:0000313" key="4">
    <source>
        <dbReference type="EMBL" id="SCZ81584.1"/>
    </source>
</evidence>
<dbReference type="PANTHER" id="PTHR37815:SF3">
    <property type="entry name" value="UPF0397 PROTEIN SPR0429"/>
    <property type="match status" value="1"/>
</dbReference>
<evidence type="ECO:0000256" key="2">
    <source>
        <dbReference type="ARBA" id="ARBA00022989"/>
    </source>
</evidence>
<keyword evidence="2 3" id="KW-1133">Transmembrane helix</keyword>
<name>A0A1G5S5F9_PSEXY</name>
<feature type="transmembrane region" description="Helical" evidence="3">
    <location>
        <begin position="107"/>
        <end position="125"/>
    </location>
</feature>
<keyword evidence="3" id="KW-0472">Membrane</keyword>
<accession>A0A1G5S5F9</accession>